<dbReference type="SUPFAM" id="SSF51735">
    <property type="entry name" value="NAD(P)-binding Rossmann-fold domains"/>
    <property type="match status" value="1"/>
</dbReference>
<dbReference type="PANTHER" id="PTHR43245:SF13">
    <property type="entry name" value="UDP-D-APIOSE_UDP-D-XYLOSE SYNTHASE 2"/>
    <property type="match status" value="1"/>
</dbReference>
<dbReference type="InParanoid" id="A0A0D2GDY3"/>
<feature type="domain" description="NAD-dependent epimerase/dehydratase" evidence="1">
    <location>
        <begin position="4"/>
        <end position="255"/>
    </location>
</feature>
<comment type="caution">
    <text evidence="2">The sequence shown here is derived from an EMBL/GenBank/DDBJ whole genome shotgun (WGS) entry which is preliminary data.</text>
</comment>
<evidence type="ECO:0000313" key="2">
    <source>
        <dbReference type="EMBL" id="KIX13202.1"/>
    </source>
</evidence>
<dbReference type="OrthoDB" id="9811425at2"/>
<evidence type="ECO:0000259" key="1">
    <source>
        <dbReference type="Pfam" id="PF01370"/>
    </source>
</evidence>
<dbReference type="PANTHER" id="PTHR43245">
    <property type="entry name" value="BIFUNCTIONAL POLYMYXIN RESISTANCE PROTEIN ARNA"/>
    <property type="match status" value="1"/>
</dbReference>
<dbReference type="Gene3D" id="3.40.50.720">
    <property type="entry name" value="NAD(P)-binding Rossmann-like Domain"/>
    <property type="match status" value="1"/>
</dbReference>
<dbReference type="Proteomes" id="UP000032233">
    <property type="component" value="Unassembled WGS sequence"/>
</dbReference>
<name>A0A0D2GDY3_9BACT</name>
<dbReference type="EMBL" id="AZAC01000017">
    <property type="protein sequence ID" value="KIX13202.1"/>
    <property type="molecule type" value="Genomic_DNA"/>
</dbReference>
<dbReference type="InterPro" id="IPR050177">
    <property type="entry name" value="Lipid_A_modif_metabolic_enz"/>
</dbReference>
<dbReference type="FunCoup" id="A0A0D2GDY3">
    <property type="interactions" value="268"/>
</dbReference>
<dbReference type="PATRIC" id="fig|1429043.3.peg.3151"/>
<reference evidence="2 3" key="1">
    <citation type="submission" date="2013-11" db="EMBL/GenBank/DDBJ databases">
        <title>Metagenomic analysis of a methanogenic consortium involved in long chain n-alkane degradation.</title>
        <authorList>
            <person name="Davidova I.A."/>
            <person name="Callaghan A.V."/>
            <person name="Wawrik B."/>
            <person name="Pruitt S."/>
            <person name="Marks C."/>
            <person name="Duncan K.E."/>
            <person name="Suflita J.M."/>
        </authorList>
    </citation>
    <scope>NUCLEOTIDE SEQUENCE [LARGE SCALE GENOMIC DNA]</scope>
    <source>
        <strain evidence="2 3">SPR</strain>
    </source>
</reference>
<sequence>MSKILITGGAGFVGRHFCHRLLEAGDQVHCVDSVAQYTGGVHPDNRWPLFEPRDFDNFHFYHQDCREFFQNNTDTDFDYVFHLAAMVGGRLMIENNPLAVADDLAIDSMYWQWAQEARPGKSVCFSSSAAYPIKLQTRENNLLLKEDMIDFSEDIGMPDMSYGWSKLTLEYLCRLAYAKHGLKSVAYRPFSGYGEDQDMTYPFPSICQRALDNYGAETLMVWGSGLQMRDFIHIEDCVTGVLTTMDKVDDGKAINLSTGVLTNFRQLAGMMAEKAGYSPEIVSKSDKPEGVFARGGDTEKQKTLGFEHSISLDQGIGRALEYLSAKTERA</sequence>
<accession>A0A0D2GDY3</accession>
<protein>
    <submittedName>
        <fullName evidence="2">Epimerase</fullName>
    </submittedName>
</protein>
<gene>
    <name evidence="2" type="ORF">X474_14885</name>
</gene>
<dbReference type="AlphaFoldDB" id="A0A0D2GDY3"/>
<evidence type="ECO:0000313" key="3">
    <source>
        <dbReference type="Proteomes" id="UP000032233"/>
    </source>
</evidence>
<dbReference type="Pfam" id="PF01370">
    <property type="entry name" value="Epimerase"/>
    <property type="match status" value="1"/>
</dbReference>
<dbReference type="InterPro" id="IPR036291">
    <property type="entry name" value="NAD(P)-bd_dom_sf"/>
</dbReference>
<dbReference type="STRING" id="1429043.X474_14885"/>
<proteinExistence type="predicted"/>
<dbReference type="Gene3D" id="3.90.25.10">
    <property type="entry name" value="UDP-galactose 4-epimerase, domain 1"/>
    <property type="match status" value="1"/>
</dbReference>
<organism evidence="2 3">
    <name type="scientific">Dethiosulfatarculus sandiegensis</name>
    <dbReference type="NCBI Taxonomy" id="1429043"/>
    <lineage>
        <taxon>Bacteria</taxon>
        <taxon>Pseudomonadati</taxon>
        <taxon>Thermodesulfobacteriota</taxon>
        <taxon>Desulfarculia</taxon>
        <taxon>Desulfarculales</taxon>
        <taxon>Desulfarculaceae</taxon>
        <taxon>Dethiosulfatarculus</taxon>
    </lineage>
</organism>
<keyword evidence="3" id="KW-1185">Reference proteome</keyword>
<dbReference type="InterPro" id="IPR001509">
    <property type="entry name" value="Epimerase_deHydtase"/>
</dbReference>
<dbReference type="RefSeq" id="WP_044349595.1">
    <property type="nucleotide sequence ID" value="NZ_AZAC01000017.1"/>
</dbReference>